<protein>
    <submittedName>
        <fullName evidence="14">Glypican-5</fullName>
    </submittedName>
</protein>
<evidence type="ECO:0000256" key="1">
    <source>
        <dbReference type="ARBA" id="ARBA00004609"/>
    </source>
</evidence>
<dbReference type="EMBL" id="JAHWGI010000094">
    <property type="protein sequence ID" value="KAK3909323.1"/>
    <property type="molecule type" value="Genomic_DNA"/>
</dbReference>
<dbReference type="InterPro" id="IPR001863">
    <property type="entry name" value="Glypican"/>
</dbReference>
<evidence type="ECO:0000256" key="9">
    <source>
        <dbReference type="ARBA" id="ARBA00023207"/>
    </source>
</evidence>
<dbReference type="GO" id="GO:0005576">
    <property type="term" value="C:extracellular region"/>
    <property type="evidence" value="ECO:0007669"/>
    <property type="project" value="TreeGrafter"/>
</dbReference>
<evidence type="ECO:0000256" key="2">
    <source>
        <dbReference type="ARBA" id="ARBA00010260"/>
    </source>
</evidence>
<keyword evidence="4 12" id="KW-0336">GPI-anchor</keyword>
<dbReference type="GO" id="GO:0098552">
    <property type="term" value="C:side of membrane"/>
    <property type="evidence" value="ECO:0007669"/>
    <property type="project" value="UniProtKB-KW"/>
</dbReference>
<comment type="function">
    <text evidence="12">Cell surface proteoglycan.</text>
</comment>
<dbReference type="GO" id="GO:0009986">
    <property type="term" value="C:cell surface"/>
    <property type="evidence" value="ECO:0007669"/>
    <property type="project" value="TreeGrafter"/>
</dbReference>
<evidence type="ECO:0000256" key="7">
    <source>
        <dbReference type="ARBA" id="ARBA00023136"/>
    </source>
</evidence>
<reference evidence="14" key="2">
    <citation type="journal article" date="2023" name="BMC Genomics">
        <title>Pest status, molecular evolution, and epigenetic factors derived from the genome assembly of Frankliniella fusca, a thysanopteran phytovirus vector.</title>
        <authorList>
            <person name="Catto M.A."/>
            <person name="Labadie P.E."/>
            <person name="Jacobson A.L."/>
            <person name="Kennedy G.G."/>
            <person name="Srinivasan R."/>
            <person name="Hunt B.G."/>
        </authorList>
    </citation>
    <scope>NUCLEOTIDE SEQUENCE</scope>
    <source>
        <strain evidence="14">PL_HMW_Pooled</strain>
    </source>
</reference>
<dbReference type="PANTHER" id="PTHR10822:SF29">
    <property type="entry name" value="DIVISION ABNORMALLY DELAYED PROTEIN"/>
    <property type="match status" value="1"/>
</dbReference>
<evidence type="ECO:0000313" key="15">
    <source>
        <dbReference type="Proteomes" id="UP001219518"/>
    </source>
</evidence>
<comment type="similarity">
    <text evidence="2 11">Belongs to the glypican family.</text>
</comment>
<evidence type="ECO:0000256" key="3">
    <source>
        <dbReference type="ARBA" id="ARBA00022475"/>
    </source>
</evidence>
<dbReference type="GO" id="GO:0016477">
    <property type="term" value="P:cell migration"/>
    <property type="evidence" value="ECO:0007669"/>
    <property type="project" value="TreeGrafter"/>
</dbReference>
<evidence type="ECO:0000256" key="12">
    <source>
        <dbReference type="RuleBase" id="RU003519"/>
    </source>
</evidence>
<keyword evidence="10 12" id="KW-0449">Lipoprotein</keyword>
<evidence type="ECO:0000256" key="8">
    <source>
        <dbReference type="ARBA" id="ARBA00023180"/>
    </source>
</evidence>
<comment type="subcellular location">
    <subcellularLocation>
        <location evidence="1 12">Cell membrane</location>
        <topology evidence="1 12">Lipid-anchor</topology>
        <topology evidence="1 12">GPI-anchor</topology>
    </subcellularLocation>
</comment>
<keyword evidence="3" id="KW-1003">Cell membrane</keyword>
<evidence type="ECO:0000256" key="6">
    <source>
        <dbReference type="ARBA" id="ARBA00022974"/>
    </source>
</evidence>
<feature type="region of interest" description="Disordered" evidence="13">
    <location>
        <begin position="156"/>
        <end position="262"/>
    </location>
</feature>
<sequence>MRAACGPVRWADAEAVVPMPAPLPLPAPVAAAALEVAVGAPGPGASGASGAASPAGAARFAARLRELQASLNRSRGFYADLPDVLCADKDTAAHDAQACWNGQKVDVYTNRVFTDRKYNLELGPRASDRPLPAHLRNVVAKLDDLGTLMGQLARRVQRPVQADSMTDDSHYGRGGAGAGAGGRTQSEEAEVEEGSGGGRHAGHYPDRYPTDDEDMEGSGAAGERGSGDGDVDLLSPEPPRSSDSAPPQQPSRGDGDTGGAAAAAAHWSAAISLCATVLTVLRLRLVQL</sequence>
<keyword evidence="7 12" id="KW-0472">Membrane</keyword>
<keyword evidence="5" id="KW-0732">Signal</keyword>
<evidence type="ECO:0000313" key="14">
    <source>
        <dbReference type="EMBL" id="KAK3909323.1"/>
    </source>
</evidence>
<dbReference type="GO" id="GO:0090263">
    <property type="term" value="P:positive regulation of canonical Wnt signaling pathway"/>
    <property type="evidence" value="ECO:0007669"/>
    <property type="project" value="TreeGrafter"/>
</dbReference>
<gene>
    <name evidence="14" type="ORF">KUF71_019378</name>
</gene>
<proteinExistence type="inferred from homology"/>
<dbReference type="PANTHER" id="PTHR10822">
    <property type="entry name" value="GLYPICAN"/>
    <property type="match status" value="1"/>
</dbReference>
<evidence type="ECO:0000256" key="13">
    <source>
        <dbReference type="SAM" id="MobiDB-lite"/>
    </source>
</evidence>
<dbReference type="Proteomes" id="UP001219518">
    <property type="component" value="Unassembled WGS sequence"/>
</dbReference>
<keyword evidence="9 12" id="KW-0357">Heparan sulfate</keyword>
<comment type="caution">
    <text evidence="14">The sequence shown here is derived from an EMBL/GenBank/DDBJ whole genome shotgun (WGS) entry which is preliminary data.</text>
</comment>
<feature type="compositionally biased region" description="Gly residues" evidence="13">
    <location>
        <begin position="172"/>
        <end position="182"/>
    </location>
</feature>
<accession>A0AAE1GUW6</accession>
<name>A0AAE1GUW6_9NEOP</name>
<evidence type="ECO:0000256" key="10">
    <source>
        <dbReference type="ARBA" id="ARBA00023288"/>
    </source>
</evidence>
<dbReference type="GO" id="GO:1905475">
    <property type="term" value="P:regulation of protein localization to membrane"/>
    <property type="evidence" value="ECO:0007669"/>
    <property type="project" value="TreeGrafter"/>
</dbReference>
<keyword evidence="8" id="KW-0325">Glycoprotein</keyword>
<evidence type="ECO:0000256" key="11">
    <source>
        <dbReference type="RuleBase" id="RU003518"/>
    </source>
</evidence>
<dbReference type="Pfam" id="PF01153">
    <property type="entry name" value="Glypican"/>
    <property type="match status" value="1"/>
</dbReference>
<evidence type="ECO:0000256" key="5">
    <source>
        <dbReference type="ARBA" id="ARBA00022729"/>
    </source>
</evidence>
<dbReference type="GO" id="GO:0005886">
    <property type="term" value="C:plasma membrane"/>
    <property type="evidence" value="ECO:0007669"/>
    <property type="project" value="UniProtKB-SubCell"/>
</dbReference>
<reference evidence="14" key="1">
    <citation type="submission" date="2021-07" db="EMBL/GenBank/DDBJ databases">
        <authorList>
            <person name="Catto M.A."/>
            <person name="Jacobson A."/>
            <person name="Kennedy G."/>
            <person name="Labadie P."/>
            <person name="Hunt B.G."/>
            <person name="Srinivasan R."/>
        </authorList>
    </citation>
    <scope>NUCLEOTIDE SEQUENCE</scope>
    <source>
        <strain evidence="14">PL_HMW_Pooled</strain>
        <tissue evidence="14">Head</tissue>
    </source>
</reference>
<evidence type="ECO:0000256" key="4">
    <source>
        <dbReference type="ARBA" id="ARBA00022622"/>
    </source>
</evidence>
<keyword evidence="15" id="KW-1185">Reference proteome</keyword>
<dbReference type="AlphaFoldDB" id="A0AAE1GUW6"/>
<keyword evidence="6 12" id="KW-0654">Proteoglycan</keyword>
<organism evidence="14 15">
    <name type="scientific">Frankliniella fusca</name>
    <dbReference type="NCBI Taxonomy" id="407009"/>
    <lineage>
        <taxon>Eukaryota</taxon>
        <taxon>Metazoa</taxon>
        <taxon>Ecdysozoa</taxon>
        <taxon>Arthropoda</taxon>
        <taxon>Hexapoda</taxon>
        <taxon>Insecta</taxon>
        <taxon>Pterygota</taxon>
        <taxon>Neoptera</taxon>
        <taxon>Paraneoptera</taxon>
        <taxon>Thysanoptera</taxon>
        <taxon>Terebrantia</taxon>
        <taxon>Thripoidea</taxon>
        <taxon>Thripidae</taxon>
        <taxon>Frankliniella</taxon>
    </lineage>
</organism>